<dbReference type="PANTHER" id="PTHR33571">
    <property type="entry name" value="SSL8005 PROTEIN"/>
    <property type="match status" value="1"/>
</dbReference>
<feature type="domain" description="Polymerase nucleotidyl transferase" evidence="10">
    <location>
        <begin position="14"/>
        <end position="95"/>
    </location>
</feature>
<evidence type="ECO:0000256" key="7">
    <source>
        <dbReference type="ARBA" id="ARBA00022840"/>
    </source>
</evidence>
<dbReference type="Proteomes" id="UP000663912">
    <property type="component" value="Chromosome 1"/>
</dbReference>
<dbReference type="AlphaFoldDB" id="A0AAE7UQ01"/>
<organism evidence="12 13">
    <name type="scientific">Agrobacterium rubi</name>
    <dbReference type="NCBI Taxonomy" id="28099"/>
    <lineage>
        <taxon>Bacteria</taxon>
        <taxon>Pseudomonadati</taxon>
        <taxon>Pseudomonadota</taxon>
        <taxon>Alphaproteobacteria</taxon>
        <taxon>Hyphomicrobiales</taxon>
        <taxon>Rhizobiaceae</taxon>
        <taxon>Rhizobium/Agrobacterium group</taxon>
        <taxon>Agrobacterium</taxon>
    </lineage>
</organism>
<evidence type="ECO:0000259" key="10">
    <source>
        <dbReference type="Pfam" id="PF01909"/>
    </source>
</evidence>
<evidence type="ECO:0000256" key="2">
    <source>
        <dbReference type="ARBA" id="ARBA00022649"/>
    </source>
</evidence>
<dbReference type="Proteomes" id="UP000822331">
    <property type="component" value="Unassembled WGS sequence"/>
</dbReference>
<keyword evidence="6" id="KW-0547">Nucleotide-binding</keyword>
<comment type="cofactor">
    <cofactor evidence="1">
        <name>Mg(2+)</name>
        <dbReference type="ChEBI" id="CHEBI:18420"/>
    </cofactor>
</comment>
<dbReference type="Gene3D" id="3.30.460.10">
    <property type="entry name" value="Beta Polymerase, domain 2"/>
    <property type="match status" value="1"/>
</dbReference>
<dbReference type="GO" id="GO:0005524">
    <property type="term" value="F:ATP binding"/>
    <property type="evidence" value="ECO:0007669"/>
    <property type="project" value="UniProtKB-KW"/>
</dbReference>
<keyword evidence="4" id="KW-0548">Nucleotidyltransferase</keyword>
<proteinExistence type="inferred from homology"/>
<dbReference type="GO" id="GO:0016779">
    <property type="term" value="F:nucleotidyltransferase activity"/>
    <property type="evidence" value="ECO:0007669"/>
    <property type="project" value="UniProtKB-KW"/>
</dbReference>
<evidence type="ECO:0000256" key="6">
    <source>
        <dbReference type="ARBA" id="ARBA00022741"/>
    </source>
</evidence>
<dbReference type="CDD" id="cd05403">
    <property type="entry name" value="NT_KNTase_like"/>
    <property type="match status" value="1"/>
</dbReference>
<dbReference type="SUPFAM" id="SSF81301">
    <property type="entry name" value="Nucleotidyltransferase"/>
    <property type="match status" value="1"/>
</dbReference>
<keyword evidence="14" id="KW-1185">Reference proteome</keyword>
<dbReference type="PANTHER" id="PTHR33571:SF12">
    <property type="entry name" value="BSL3053 PROTEIN"/>
    <property type="match status" value="1"/>
</dbReference>
<evidence type="ECO:0000313" key="11">
    <source>
        <dbReference type="EMBL" id="NTF37225.1"/>
    </source>
</evidence>
<dbReference type="InterPro" id="IPR002934">
    <property type="entry name" value="Polymerase_NTP_transf_dom"/>
</dbReference>
<gene>
    <name evidence="11" type="ORF">G6L72_10960</name>
    <name evidence="12" type="ORF">G6M88_04180</name>
</gene>
<reference evidence="11 14" key="1">
    <citation type="journal article" date="2020" name="Science">
        <title>Unexpected conservation and global transmission of agrobacterial virulence plasmids.</title>
        <authorList>
            <person name="Weisberg A.J."/>
            <person name="Davis E.W. 2nd"/>
            <person name="Tabima J."/>
            <person name="Belcher M.S."/>
            <person name="Miller M."/>
            <person name="Kuo C.H."/>
            <person name="Loper J.E."/>
            <person name="Grunwald N.J."/>
            <person name="Putnam M.L."/>
            <person name="Chang J.H."/>
        </authorList>
    </citation>
    <scope>NUCLEOTIDE SEQUENCE [LARGE SCALE GENOMIC DNA]</scope>
    <source>
        <strain evidence="11 14">A19/93</strain>
    </source>
</reference>
<dbReference type="RefSeq" id="WP_065697736.1">
    <property type="nucleotide sequence ID" value="NZ_CP049206.1"/>
</dbReference>
<keyword evidence="7" id="KW-0067">ATP-binding</keyword>
<sequence length="96" mass="10463">MRPSEVLEQNREAIREATKRFNAANPRVFGSVARGEDRPDSDLDILVDALPGTTLFDLGGLLEELKELLGVKVDVLTSGGLHPAIKERILLEAKAV</sequence>
<evidence type="ECO:0000256" key="5">
    <source>
        <dbReference type="ARBA" id="ARBA00022723"/>
    </source>
</evidence>
<keyword evidence="3" id="KW-0808">Transferase</keyword>
<dbReference type="KEGG" id="arui:G6M88_04180"/>
<dbReference type="EMBL" id="CP049206">
    <property type="protein sequence ID" value="QTF99650.1"/>
    <property type="molecule type" value="Genomic_DNA"/>
</dbReference>
<dbReference type="GO" id="GO:0046872">
    <property type="term" value="F:metal ion binding"/>
    <property type="evidence" value="ECO:0007669"/>
    <property type="project" value="UniProtKB-KW"/>
</dbReference>
<keyword evidence="2" id="KW-1277">Toxin-antitoxin system</keyword>
<dbReference type="EMBL" id="JAAMCP010000005">
    <property type="protein sequence ID" value="NTF37225.1"/>
    <property type="molecule type" value="Genomic_DNA"/>
</dbReference>
<keyword evidence="8" id="KW-0460">Magnesium</keyword>
<evidence type="ECO:0000256" key="3">
    <source>
        <dbReference type="ARBA" id="ARBA00022679"/>
    </source>
</evidence>
<evidence type="ECO:0000256" key="4">
    <source>
        <dbReference type="ARBA" id="ARBA00022695"/>
    </source>
</evidence>
<dbReference type="Pfam" id="PF01909">
    <property type="entry name" value="NTP_transf_2"/>
    <property type="match status" value="1"/>
</dbReference>
<accession>A0AAE7UQ01</accession>
<evidence type="ECO:0000313" key="14">
    <source>
        <dbReference type="Proteomes" id="UP000822331"/>
    </source>
</evidence>
<protein>
    <submittedName>
        <fullName evidence="12">Nucleotidyltransferase family protein</fullName>
    </submittedName>
</protein>
<evidence type="ECO:0000256" key="9">
    <source>
        <dbReference type="ARBA" id="ARBA00038276"/>
    </source>
</evidence>
<evidence type="ECO:0000313" key="12">
    <source>
        <dbReference type="EMBL" id="QTF99650.1"/>
    </source>
</evidence>
<reference evidence="12" key="2">
    <citation type="submission" date="2020-02" db="EMBL/GenBank/DDBJ databases">
        <title>Unexpected conservation and global transmission of agrobacterial virulence plasmids.</title>
        <authorList>
            <person name="Weisberg A.J."/>
            <person name="Davis E.W. II"/>
            <person name="Tabima J.R."/>
            <person name="Belcher M.S."/>
            <person name="Miller M."/>
            <person name="Kuo C.-H."/>
            <person name="Loper J.E."/>
            <person name="Grunwald N.J."/>
            <person name="Putnam M.L."/>
            <person name="Chang J.H."/>
        </authorList>
    </citation>
    <scope>NUCLEOTIDE SEQUENCE</scope>
    <source>
        <strain evidence="12">W2/73</strain>
    </source>
</reference>
<name>A0AAE7UQ01_9HYPH</name>
<comment type="similarity">
    <text evidence="9">Belongs to the MntA antitoxin family.</text>
</comment>
<evidence type="ECO:0000256" key="8">
    <source>
        <dbReference type="ARBA" id="ARBA00022842"/>
    </source>
</evidence>
<dbReference type="InterPro" id="IPR052038">
    <property type="entry name" value="Type-VII_TA_antitoxin"/>
</dbReference>
<evidence type="ECO:0000256" key="1">
    <source>
        <dbReference type="ARBA" id="ARBA00001946"/>
    </source>
</evidence>
<evidence type="ECO:0000313" key="13">
    <source>
        <dbReference type="Proteomes" id="UP000663912"/>
    </source>
</evidence>
<dbReference type="InterPro" id="IPR043519">
    <property type="entry name" value="NT_sf"/>
</dbReference>
<keyword evidence="5" id="KW-0479">Metal-binding</keyword>